<feature type="chain" id="PRO_5003854310" evidence="2">
    <location>
        <begin position="20"/>
        <end position="100"/>
    </location>
</feature>
<proteinExistence type="predicted"/>
<dbReference type="AlphaFoldDB" id="K1VR95"/>
<dbReference type="EMBL" id="AMBO01000268">
    <property type="protein sequence ID" value="EKD03111.1"/>
    <property type="molecule type" value="Genomic_DNA"/>
</dbReference>
<keyword evidence="1" id="KW-0812">Transmembrane</keyword>
<keyword evidence="2" id="KW-0732">Signal</keyword>
<name>K1VR95_TRIAC</name>
<keyword evidence="4" id="KW-1185">Reference proteome</keyword>
<reference evidence="3 4" key="1">
    <citation type="journal article" date="2012" name="Eukaryot. Cell">
        <title>Genome sequence of the Trichosporon asahii environmental strain CBS 8904.</title>
        <authorList>
            <person name="Yang R.Y."/>
            <person name="Li H.T."/>
            <person name="Zhu H."/>
            <person name="Zhou G.P."/>
            <person name="Wang M."/>
            <person name="Wang L."/>
        </authorList>
    </citation>
    <scope>NUCLEOTIDE SEQUENCE [LARGE SCALE GENOMIC DNA]</scope>
    <source>
        <strain evidence="3 4">CBS 8904</strain>
    </source>
</reference>
<feature type="transmembrane region" description="Helical" evidence="1">
    <location>
        <begin position="35"/>
        <end position="56"/>
    </location>
</feature>
<evidence type="ECO:0000313" key="4">
    <source>
        <dbReference type="Proteomes" id="UP000006757"/>
    </source>
</evidence>
<evidence type="ECO:0000313" key="3">
    <source>
        <dbReference type="EMBL" id="EKD03111.1"/>
    </source>
</evidence>
<evidence type="ECO:0000256" key="1">
    <source>
        <dbReference type="SAM" id="Phobius"/>
    </source>
</evidence>
<dbReference type="HOGENOM" id="CLU_2308029_0_0_1"/>
<protein>
    <submittedName>
        <fullName evidence="3">Uncharacterized protein</fullName>
    </submittedName>
</protein>
<organism evidence="3 4">
    <name type="scientific">Trichosporon asahii var. asahii (strain CBS 8904)</name>
    <name type="common">Yeast</name>
    <dbReference type="NCBI Taxonomy" id="1220162"/>
    <lineage>
        <taxon>Eukaryota</taxon>
        <taxon>Fungi</taxon>
        <taxon>Dikarya</taxon>
        <taxon>Basidiomycota</taxon>
        <taxon>Agaricomycotina</taxon>
        <taxon>Tremellomycetes</taxon>
        <taxon>Trichosporonales</taxon>
        <taxon>Trichosporonaceae</taxon>
        <taxon>Trichosporon</taxon>
    </lineage>
</organism>
<comment type="caution">
    <text evidence="3">The sequence shown here is derived from an EMBL/GenBank/DDBJ whole genome shotgun (WGS) entry which is preliminary data.</text>
</comment>
<gene>
    <name evidence="3" type="ORF">A1Q2_02560</name>
</gene>
<dbReference type="InParanoid" id="K1VR95"/>
<feature type="signal peptide" evidence="2">
    <location>
        <begin position="1"/>
        <end position="19"/>
    </location>
</feature>
<dbReference type="Proteomes" id="UP000006757">
    <property type="component" value="Unassembled WGS sequence"/>
</dbReference>
<keyword evidence="1" id="KW-0472">Membrane</keyword>
<evidence type="ECO:0000256" key="2">
    <source>
        <dbReference type="SAM" id="SignalP"/>
    </source>
</evidence>
<sequence>MKLVAVAVAFLAAAGFVAASPIPQDSNPINPTTTMKLFTAITALIATIGFASAAPAPNDHGASSIRPSVKENVILITYLELVEAAEAPHRAPYAQKAAVH</sequence>
<keyword evidence="1" id="KW-1133">Transmembrane helix</keyword>
<accession>K1VR95</accession>